<dbReference type="Proteomes" id="UP000051999">
    <property type="component" value="Unassembled WGS sequence"/>
</dbReference>
<dbReference type="Pfam" id="PF18491">
    <property type="entry name" value="SRA"/>
    <property type="match status" value="1"/>
</dbReference>
<accession>A0A0R1RC27</accession>
<gene>
    <name evidence="2" type="ORF">FD35_GL002564</name>
</gene>
<name>A0A0R1RC27_9LACO</name>
<dbReference type="InterPro" id="IPR040674">
    <property type="entry name" value="PvuRts1I-like_SRA"/>
</dbReference>
<evidence type="ECO:0000313" key="3">
    <source>
        <dbReference type="Proteomes" id="UP000051999"/>
    </source>
</evidence>
<sequence length="116" mass="13755">MPLMRFFEEVAQIFGTGLTNPTRDVYADLPNSKYKLWMPWLDGQQHGKWLNEWDPKLEEIQETNTEALLDSKAELKISDEEMRLVWGNFIDGPKFLGVFQYQKEKSRQGVRIYKRV</sequence>
<keyword evidence="3" id="KW-1185">Reference proteome</keyword>
<comment type="caution">
    <text evidence="2">The sequence shown here is derived from an EMBL/GenBank/DDBJ whole genome shotgun (WGS) entry which is preliminary data.</text>
</comment>
<dbReference type="STRING" id="1114972.FD35_GL002564"/>
<protein>
    <recommendedName>
        <fullName evidence="1">PvuRts1 I-like SET and RING associated domain-containing protein</fullName>
    </recommendedName>
</protein>
<dbReference type="AlphaFoldDB" id="A0A0R1RC27"/>
<evidence type="ECO:0000259" key="1">
    <source>
        <dbReference type="Pfam" id="PF18491"/>
    </source>
</evidence>
<dbReference type="PATRIC" id="fig|1114972.6.peg.2629"/>
<proteinExistence type="predicted"/>
<reference evidence="2 3" key="1">
    <citation type="journal article" date="2015" name="Genome Announc.">
        <title>Expanding the biotechnology potential of lactobacilli through comparative genomics of 213 strains and associated genera.</title>
        <authorList>
            <person name="Sun Z."/>
            <person name="Harris H.M."/>
            <person name="McCann A."/>
            <person name="Guo C."/>
            <person name="Argimon S."/>
            <person name="Zhang W."/>
            <person name="Yang X."/>
            <person name="Jeffery I.B."/>
            <person name="Cooney J.C."/>
            <person name="Kagawa T.F."/>
            <person name="Liu W."/>
            <person name="Song Y."/>
            <person name="Salvetti E."/>
            <person name="Wrobel A."/>
            <person name="Rasinkangas P."/>
            <person name="Parkhill J."/>
            <person name="Rea M.C."/>
            <person name="O'Sullivan O."/>
            <person name="Ritari J."/>
            <person name="Douillard F.P."/>
            <person name="Paul Ross R."/>
            <person name="Yang R."/>
            <person name="Briner A.E."/>
            <person name="Felis G.E."/>
            <person name="de Vos W.M."/>
            <person name="Barrangou R."/>
            <person name="Klaenhammer T.R."/>
            <person name="Caufield P.W."/>
            <person name="Cui Y."/>
            <person name="Zhang H."/>
            <person name="O'Toole P.W."/>
        </authorList>
    </citation>
    <scope>NUCLEOTIDE SEQUENCE [LARGE SCALE GENOMIC DNA]</scope>
    <source>
        <strain evidence="2 3">DSM 15814</strain>
    </source>
</reference>
<evidence type="ECO:0000313" key="2">
    <source>
        <dbReference type="EMBL" id="KRL54495.1"/>
    </source>
</evidence>
<dbReference type="EMBL" id="AZFF01000008">
    <property type="protein sequence ID" value="KRL54495.1"/>
    <property type="molecule type" value="Genomic_DNA"/>
</dbReference>
<feature type="domain" description="PvuRts1 I-like SET and RING associated" evidence="1">
    <location>
        <begin position="8"/>
        <end position="116"/>
    </location>
</feature>
<organism evidence="2 3">
    <name type="scientific">Furfurilactobacillus rossiae DSM 15814</name>
    <dbReference type="NCBI Taxonomy" id="1114972"/>
    <lineage>
        <taxon>Bacteria</taxon>
        <taxon>Bacillati</taxon>
        <taxon>Bacillota</taxon>
        <taxon>Bacilli</taxon>
        <taxon>Lactobacillales</taxon>
        <taxon>Lactobacillaceae</taxon>
        <taxon>Furfurilactobacillus</taxon>
    </lineage>
</organism>